<keyword evidence="5" id="KW-0804">Transcription</keyword>
<proteinExistence type="inferred from homology"/>
<dbReference type="SUPFAM" id="SSF88659">
    <property type="entry name" value="Sigma3 and sigma4 domains of RNA polymerase sigma factors"/>
    <property type="match status" value="1"/>
</dbReference>
<protein>
    <submittedName>
        <fullName evidence="7">RNA polymerase sigma factor</fullName>
    </submittedName>
</protein>
<dbReference type="RefSeq" id="WP_319063745.1">
    <property type="nucleotide sequence ID" value="NZ_JARAYT010000029.1"/>
</dbReference>
<gene>
    <name evidence="7" type="ORF">PV662_44430</name>
</gene>
<dbReference type="InterPro" id="IPR039425">
    <property type="entry name" value="RNA_pol_sigma-70-like"/>
</dbReference>
<dbReference type="InterPro" id="IPR013325">
    <property type="entry name" value="RNA_pol_sigma_r2"/>
</dbReference>
<dbReference type="InterPro" id="IPR013249">
    <property type="entry name" value="RNA_pol_sigma70_r4_t2"/>
</dbReference>
<reference evidence="7 8" key="1">
    <citation type="journal article" date="2023" name="Microb. Genom.">
        <title>Mesoterricola silvestris gen. nov., sp. nov., Mesoterricola sediminis sp. nov., Geothrix oryzae sp. nov., Geothrix edaphica sp. nov., Geothrix rubra sp. nov., and Geothrix limicola sp. nov., six novel members of Acidobacteriota isolated from soils.</title>
        <authorList>
            <person name="Weisberg A.J."/>
            <person name="Pearce E."/>
            <person name="Kramer C.G."/>
            <person name="Chang J.H."/>
            <person name="Clarke C.R."/>
        </authorList>
    </citation>
    <scope>NUCLEOTIDE SEQUENCE [LARGE SCALE GENOMIC DNA]</scope>
    <source>
        <strain evidence="7 8">ID09-01A</strain>
    </source>
</reference>
<evidence type="ECO:0000259" key="6">
    <source>
        <dbReference type="Pfam" id="PF08281"/>
    </source>
</evidence>
<evidence type="ECO:0000313" key="7">
    <source>
        <dbReference type="EMBL" id="MDX3706607.1"/>
    </source>
</evidence>
<dbReference type="SUPFAM" id="SSF88946">
    <property type="entry name" value="Sigma2 domain of RNA polymerase sigma factors"/>
    <property type="match status" value="1"/>
</dbReference>
<dbReference type="InterPro" id="IPR013324">
    <property type="entry name" value="RNA_pol_sigma_r3/r4-like"/>
</dbReference>
<dbReference type="Gene3D" id="1.10.1740.10">
    <property type="match status" value="1"/>
</dbReference>
<feature type="domain" description="RNA polymerase sigma factor 70 region 4 type 2" evidence="6">
    <location>
        <begin position="132"/>
        <end position="184"/>
    </location>
</feature>
<keyword evidence="2" id="KW-0805">Transcription regulation</keyword>
<dbReference type="Gene3D" id="1.10.10.10">
    <property type="entry name" value="Winged helix-like DNA-binding domain superfamily/Winged helix DNA-binding domain"/>
    <property type="match status" value="1"/>
</dbReference>
<dbReference type="NCBIfam" id="TIGR02937">
    <property type="entry name" value="sigma70-ECF"/>
    <property type="match status" value="1"/>
</dbReference>
<comment type="similarity">
    <text evidence="1">Belongs to the sigma-70 factor family. ECF subfamily.</text>
</comment>
<evidence type="ECO:0000256" key="4">
    <source>
        <dbReference type="ARBA" id="ARBA00023125"/>
    </source>
</evidence>
<evidence type="ECO:0000256" key="2">
    <source>
        <dbReference type="ARBA" id="ARBA00023015"/>
    </source>
</evidence>
<sequence>MTVQDHSDAARRDRGAAAAAASAAGGREIGEAEFAAFYETNAAKLTTYLTRMAGRDDALVLVGQAFEQLFAWWPGNPGHPAPRAALYRIANCRLVDHLRRSGRMLTVEAGQLEKALIEGEHADGFAGVELRVDIERALSELSERQREALVLRYLADLPVRDCAAVLELGVDNMKKILKKALATLRTSPRMDSYASAGRTEEVHR</sequence>
<name>A0ABU4NX23_9ACTN</name>
<evidence type="ECO:0000256" key="3">
    <source>
        <dbReference type="ARBA" id="ARBA00023082"/>
    </source>
</evidence>
<evidence type="ECO:0000256" key="1">
    <source>
        <dbReference type="ARBA" id="ARBA00010641"/>
    </source>
</evidence>
<dbReference type="EMBL" id="JARAYU010000030">
    <property type="protein sequence ID" value="MDX3706607.1"/>
    <property type="molecule type" value="Genomic_DNA"/>
</dbReference>
<comment type="caution">
    <text evidence="7">The sequence shown here is derived from an EMBL/GenBank/DDBJ whole genome shotgun (WGS) entry which is preliminary data.</text>
</comment>
<dbReference type="Pfam" id="PF08281">
    <property type="entry name" value="Sigma70_r4_2"/>
    <property type="match status" value="1"/>
</dbReference>
<dbReference type="InterPro" id="IPR014284">
    <property type="entry name" value="RNA_pol_sigma-70_dom"/>
</dbReference>
<keyword evidence="3" id="KW-0731">Sigma factor</keyword>
<keyword evidence="8" id="KW-1185">Reference proteome</keyword>
<evidence type="ECO:0000256" key="5">
    <source>
        <dbReference type="ARBA" id="ARBA00023163"/>
    </source>
</evidence>
<dbReference type="Proteomes" id="UP001271274">
    <property type="component" value="Unassembled WGS sequence"/>
</dbReference>
<dbReference type="CDD" id="cd06171">
    <property type="entry name" value="Sigma70_r4"/>
    <property type="match status" value="1"/>
</dbReference>
<dbReference type="InterPro" id="IPR036388">
    <property type="entry name" value="WH-like_DNA-bd_sf"/>
</dbReference>
<evidence type="ECO:0000313" key="8">
    <source>
        <dbReference type="Proteomes" id="UP001271274"/>
    </source>
</evidence>
<dbReference type="PANTHER" id="PTHR43133">
    <property type="entry name" value="RNA POLYMERASE ECF-TYPE SIGMA FACTO"/>
    <property type="match status" value="1"/>
</dbReference>
<keyword evidence="4" id="KW-0238">DNA-binding</keyword>
<dbReference type="PANTHER" id="PTHR43133:SF8">
    <property type="entry name" value="RNA POLYMERASE SIGMA FACTOR HI_1459-RELATED"/>
    <property type="match status" value="1"/>
</dbReference>
<accession>A0ABU4NX23</accession>
<organism evidence="7 8">
    <name type="scientific">Streptomyces europaeiscabiei</name>
    <dbReference type="NCBI Taxonomy" id="146819"/>
    <lineage>
        <taxon>Bacteria</taxon>
        <taxon>Bacillati</taxon>
        <taxon>Actinomycetota</taxon>
        <taxon>Actinomycetes</taxon>
        <taxon>Kitasatosporales</taxon>
        <taxon>Streptomycetaceae</taxon>
        <taxon>Streptomyces</taxon>
    </lineage>
</organism>